<organism evidence="1 2">
    <name type="scientific">Candidatus Gallionella acididurans</name>
    <dbReference type="NCBI Taxonomy" id="1796491"/>
    <lineage>
        <taxon>Bacteria</taxon>
        <taxon>Pseudomonadati</taxon>
        <taxon>Pseudomonadota</taxon>
        <taxon>Betaproteobacteria</taxon>
        <taxon>Nitrosomonadales</taxon>
        <taxon>Gallionellaceae</taxon>
        <taxon>Gallionella</taxon>
    </lineage>
</organism>
<comment type="caution">
    <text evidence="1">The sequence shown here is derived from an EMBL/GenBank/DDBJ whole genome shotgun (WGS) entry which is preliminary data.</text>
</comment>
<accession>A0A139BNN4</accession>
<evidence type="ECO:0000313" key="1">
    <source>
        <dbReference type="EMBL" id="KXS30616.1"/>
    </source>
</evidence>
<proteinExistence type="predicted"/>
<dbReference type="Proteomes" id="UP000070578">
    <property type="component" value="Unassembled WGS sequence"/>
</dbReference>
<evidence type="ECO:0000313" key="2">
    <source>
        <dbReference type="Proteomes" id="UP000070578"/>
    </source>
</evidence>
<reference evidence="1 2" key="2">
    <citation type="submission" date="2016-03" db="EMBL/GenBank/DDBJ databases">
        <title>New uncultured bacterium of the family Gallionellaceae from acid mine drainage: description and reconstruction of genome based on metagenomic analysis of microbial community.</title>
        <authorList>
            <person name="Kadnikov V."/>
            <person name="Ivasenko D."/>
            <person name="Beletsky A."/>
            <person name="Mardanov A."/>
            <person name="Danilova E."/>
            <person name="Pimenov N."/>
            <person name="Karnachuk O."/>
            <person name="Ravin N."/>
        </authorList>
    </citation>
    <scope>NUCLEOTIDE SEQUENCE [LARGE SCALE GENOMIC DNA]</scope>
    <source>
        <strain evidence="1">ShG14-8</strain>
    </source>
</reference>
<protein>
    <submittedName>
        <fullName evidence="1">Uncharacterized protein</fullName>
    </submittedName>
</protein>
<name>A0A139BNN4_9PROT</name>
<dbReference type="AlphaFoldDB" id="A0A139BNN4"/>
<dbReference type="EMBL" id="LSLI01000183">
    <property type="protein sequence ID" value="KXS30616.1"/>
    <property type="molecule type" value="Genomic_DNA"/>
</dbReference>
<reference evidence="1 2" key="1">
    <citation type="submission" date="2016-02" db="EMBL/GenBank/DDBJ databases">
        <authorList>
            <person name="Wen L."/>
            <person name="He K."/>
            <person name="Yang H."/>
        </authorList>
    </citation>
    <scope>NUCLEOTIDE SEQUENCE [LARGE SCALE GENOMIC DNA]</scope>
    <source>
        <strain evidence="1">ShG14-8</strain>
    </source>
</reference>
<sequence length="104" mass="12175">MHDLRRKVGLVNGVRYRAEFLALAFKHGLVDDICHYRLWDEGWEELGERTFDTCFEMGDSVQVIAMVVTQAKNERFLDAIRDYCNVPGAFERWLGYANKQPDLF</sequence>
<gene>
    <name evidence="1" type="ORF">AWT59_3259</name>
</gene>